<organism evidence="1 2">
    <name type="scientific">Aequorivita aquimaris</name>
    <dbReference type="NCBI Taxonomy" id="1548749"/>
    <lineage>
        <taxon>Bacteria</taxon>
        <taxon>Pseudomonadati</taxon>
        <taxon>Bacteroidota</taxon>
        <taxon>Flavobacteriia</taxon>
        <taxon>Flavobacteriales</taxon>
        <taxon>Flavobacteriaceae</taxon>
        <taxon>Aequorivita</taxon>
    </lineage>
</organism>
<comment type="caution">
    <text evidence="1">The sequence shown here is derived from an EMBL/GenBank/DDBJ whole genome shotgun (WGS) entry which is preliminary data.</text>
</comment>
<gene>
    <name evidence="1" type="ORF">LS48_02745</name>
</gene>
<evidence type="ECO:0000313" key="2">
    <source>
        <dbReference type="Proteomes" id="UP000070138"/>
    </source>
</evidence>
<sequence>MKKIGTAILILTLFVYIFYSEKRNAELSQEYMNLYQKYMDCNSEEKATTLNADEQYLDIASVTLVHK</sequence>
<name>A0A137RMJ0_9FLAO</name>
<reference evidence="1 2" key="2">
    <citation type="journal article" date="2016" name="Int. J. Syst. Evol. Microbiol.">
        <title>Vitellibacter aquimaris sp. nov., a marine bacterium isolated from seawater.</title>
        <authorList>
            <person name="Thevarajoo S."/>
            <person name="Selvaratnam C."/>
            <person name="Goh K.M."/>
            <person name="Hong K.W."/>
            <person name="Chan X.Y."/>
            <person name="Chan K.G."/>
            <person name="Chong C.S."/>
        </authorList>
    </citation>
    <scope>NUCLEOTIDE SEQUENCE [LARGE SCALE GENOMIC DNA]</scope>
    <source>
        <strain evidence="1 2">D-24</strain>
    </source>
</reference>
<dbReference type="STRING" id="1548749.LS48_02745"/>
<dbReference type="EMBL" id="JRWG01000001">
    <property type="protein sequence ID" value="KXO01387.1"/>
    <property type="molecule type" value="Genomic_DNA"/>
</dbReference>
<protein>
    <submittedName>
        <fullName evidence="1">Uncharacterized protein</fullName>
    </submittedName>
</protein>
<dbReference type="RefSeq" id="WP_062619701.1">
    <property type="nucleotide sequence ID" value="NZ_JRWG01000001.1"/>
</dbReference>
<keyword evidence="2" id="KW-1185">Reference proteome</keyword>
<dbReference type="Proteomes" id="UP000070138">
    <property type="component" value="Unassembled WGS sequence"/>
</dbReference>
<reference evidence="2" key="1">
    <citation type="submission" date="2014-10" db="EMBL/GenBank/DDBJ databases">
        <title>Genome sequencing of Vitellibacter sp. D-24.</title>
        <authorList>
            <person name="Thevarajoo S."/>
            <person name="Selvaratnam C."/>
            <person name="Goh K.M."/>
            <person name="Chong C.S."/>
        </authorList>
    </citation>
    <scope>NUCLEOTIDE SEQUENCE [LARGE SCALE GENOMIC DNA]</scope>
    <source>
        <strain evidence="2">D-24</strain>
    </source>
</reference>
<proteinExistence type="predicted"/>
<accession>A0A137RMJ0</accession>
<dbReference type="AlphaFoldDB" id="A0A137RMJ0"/>
<evidence type="ECO:0000313" key="1">
    <source>
        <dbReference type="EMBL" id="KXO01387.1"/>
    </source>
</evidence>